<evidence type="ECO:0000313" key="5">
    <source>
        <dbReference type="EMBL" id="WED44019.1"/>
    </source>
</evidence>
<dbReference type="EMBL" id="CP119078">
    <property type="protein sequence ID" value="WED44019.1"/>
    <property type="molecule type" value="Genomic_DNA"/>
</dbReference>
<dbReference type="Gene3D" id="3.30.540.10">
    <property type="entry name" value="Fructose-1,6-Bisphosphatase, subunit A, domain 1"/>
    <property type="match status" value="1"/>
</dbReference>
<dbReference type="PANTHER" id="PTHR20854:SF4">
    <property type="entry name" value="INOSITOL-1-MONOPHOSPHATASE-RELATED"/>
    <property type="match status" value="1"/>
</dbReference>
<dbReference type="InterPro" id="IPR000760">
    <property type="entry name" value="Inositol_monophosphatase-like"/>
</dbReference>
<dbReference type="RefSeq" id="WP_275089835.1">
    <property type="nucleotide sequence ID" value="NZ_CP119078.1"/>
</dbReference>
<evidence type="ECO:0000313" key="6">
    <source>
        <dbReference type="Proteomes" id="UP001222087"/>
    </source>
</evidence>
<dbReference type="PROSITE" id="PS00630">
    <property type="entry name" value="IMP_2"/>
    <property type="match status" value="1"/>
</dbReference>
<dbReference type="InterPro" id="IPR020583">
    <property type="entry name" value="Inositol_monoP_metal-BS"/>
</dbReference>
<keyword evidence="3" id="KW-0378">Hydrolase</keyword>
<dbReference type="PROSITE" id="PS00629">
    <property type="entry name" value="IMP_1"/>
    <property type="match status" value="1"/>
</dbReference>
<gene>
    <name evidence="5" type="ORF">PXX05_04330</name>
</gene>
<dbReference type="SUPFAM" id="SSF56655">
    <property type="entry name" value="Carbohydrate phosphatase"/>
    <property type="match status" value="1"/>
</dbReference>
<sequence>MDESKENPSEHESVNSLDKEFALALDLSYQAGELVQKIRTNGFQVYNKGPHLGLVTDADKAASKFIVEKLTHAFPDDIIISEEEPLPQKNSAAKRIWFIDPIDGTKDFVTGSREWSIMLGLAINGTSHLGIVYQPDANELYYAIKSKGACHIRSQKTTPIRTRSISDPTKAILIQSRNHWSSKAQQIAKQFGINKTFQYGSIGLKLGKIATGEADLYFNFSGHCHLWDLCGPQIILQEAGGKVLLSSGKPIIYSQGETIIKDSFLAANKALADKIYPVLKQGI</sequence>
<reference evidence="5 6" key="1">
    <citation type="submission" date="2023-02" db="EMBL/GenBank/DDBJ databases">
        <title>Genome Sequence of L. cardiaca H63T.</title>
        <authorList>
            <person name="Lopez A.E."/>
            <person name="Cianciotto N.P."/>
        </authorList>
    </citation>
    <scope>NUCLEOTIDE SEQUENCE [LARGE SCALE GENOMIC DNA]</scope>
    <source>
        <strain evidence="5 6">H63</strain>
    </source>
</reference>
<comment type="similarity">
    <text evidence="1">Belongs to the inositol monophosphatase superfamily.</text>
</comment>
<accession>A0ABY8AWA1</accession>
<evidence type="ECO:0000256" key="2">
    <source>
        <dbReference type="ARBA" id="ARBA00022723"/>
    </source>
</evidence>
<keyword evidence="6" id="KW-1185">Reference proteome</keyword>
<dbReference type="CDD" id="cd01638">
    <property type="entry name" value="CysQ"/>
    <property type="match status" value="1"/>
</dbReference>
<proteinExistence type="inferred from homology"/>
<organism evidence="5 6">
    <name type="scientific">Legionella cardiaca</name>
    <dbReference type="NCBI Taxonomy" id="1071983"/>
    <lineage>
        <taxon>Bacteria</taxon>
        <taxon>Pseudomonadati</taxon>
        <taxon>Pseudomonadota</taxon>
        <taxon>Gammaproteobacteria</taxon>
        <taxon>Legionellales</taxon>
        <taxon>Legionellaceae</taxon>
        <taxon>Legionella</taxon>
    </lineage>
</organism>
<dbReference type="PANTHER" id="PTHR20854">
    <property type="entry name" value="INOSITOL MONOPHOSPHATASE"/>
    <property type="match status" value="1"/>
</dbReference>
<dbReference type="Pfam" id="PF00459">
    <property type="entry name" value="Inositol_P"/>
    <property type="match status" value="1"/>
</dbReference>
<dbReference type="PRINTS" id="PR00377">
    <property type="entry name" value="IMPHPHTASES"/>
</dbReference>
<protein>
    <submittedName>
        <fullName evidence="5">3'(2'),5'-bisphosphate nucleotidase CysQ</fullName>
    </submittedName>
</protein>
<dbReference type="InterPro" id="IPR020550">
    <property type="entry name" value="Inositol_monophosphatase_CS"/>
</dbReference>
<evidence type="ECO:0000256" key="3">
    <source>
        <dbReference type="ARBA" id="ARBA00022801"/>
    </source>
</evidence>
<dbReference type="Gene3D" id="3.40.190.80">
    <property type="match status" value="1"/>
</dbReference>
<evidence type="ECO:0000256" key="1">
    <source>
        <dbReference type="ARBA" id="ARBA00009759"/>
    </source>
</evidence>
<evidence type="ECO:0000256" key="4">
    <source>
        <dbReference type="ARBA" id="ARBA00022842"/>
    </source>
</evidence>
<name>A0ABY8AWA1_9GAMM</name>
<keyword evidence="4" id="KW-0460">Magnesium</keyword>
<keyword evidence="2" id="KW-0479">Metal-binding</keyword>
<dbReference type="Proteomes" id="UP001222087">
    <property type="component" value="Chromosome"/>
</dbReference>